<name>A0A136A6X9_9ALTE</name>
<feature type="repeat" description="TPR" evidence="2">
    <location>
        <begin position="38"/>
        <end position="71"/>
    </location>
</feature>
<dbReference type="Proteomes" id="UP000070299">
    <property type="component" value="Unassembled WGS sequence"/>
</dbReference>
<evidence type="ECO:0000313" key="4">
    <source>
        <dbReference type="Proteomes" id="UP000070299"/>
    </source>
</evidence>
<dbReference type="AlphaFoldDB" id="A0A136A6X9"/>
<dbReference type="PROSITE" id="PS50005">
    <property type="entry name" value="TPR"/>
    <property type="match status" value="4"/>
</dbReference>
<dbReference type="Gene3D" id="1.25.40.10">
    <property type="entry name" value="Tetratricopeptide repeat domain"/>
    <property type="match status" value="2"/>
</dbReference>
<feature type="repeat" description="TPR" evidence="2">
    <location>
        <begin position="345"/>
        <end position="378"/>
    </location>
</feature>
<dbReference type="Pfam" id="PF13414">
    <property type="entry name" value="TPR_11"/>
    <property type="match status" value="1"/>
</dbReference>
<dbReference type="PANTHER" id="PTHR12788">
    <property type="entry name" value="PROTEIN-TYROSINE SULFOTRANSFERASE 2"/>
    <property type="match status" value="1"/>
</dbReference>
<comment type="caution">
    <text evidence="3">The sequence shown here is derived from an EMBL/GenBank/DDBJ whole genome shotgun (WGS) entry which is preliminary data.</text>
</comment>
<dbReference type="InterPro" id="IPR011990">
    <property type="entry name" value="TPR-like_helical_dom_sf"/>
</dbReference>
<dbReference type="Pfam" id="PF13469">
    <property type="entry name" value="Sulfotransfer_3"/>
    <property type="match status" value="1"/>
</dbReference>
<evidence type="ECO:0000256" key="1">
    <source>
        <dbReference type="ARBA" id="ARBA00022679"/>
    </source>
</evidence>
<dbReference type="GO" id="GO:0008476">
    <property type="term" value="F:protein-tyrosine sulfotransferase activity"/>
    <property type="evidence" value="ECO:0007669"/>
    <property type="project" value="InterPro"/>
</dbReference>
<accession>A0A136A6X9</accession>
<reference evidence="4" key="1">
    <citation type="submission" date="2016-02" db="EMBL/GenBank/DDBJ databases">
        <authorList>
            <person name="Schultz-Johansen M."/>
            <person name="Glaring M.A."/>
            <person name="Bech P.K."/>
            <person name="Stougaard P."/>
        </authorList>
    </citation>
    <scope>NUCLEOTIDE SEQUENCE [LARGE SCALE GENOMIC DNA]</scope>
    <source>
        <strain evidence="4">S66</strain>
    </source>
</reference>
<dbReference type="InterPro" id="IPR019734">
    <property type="entry name" value="TPR_rpt"/>
</dbReference>
<protein>
    <submittedName>
        <fullName evidence="3">Uncharacterized protein</fullName>
    </submittedName>
</protein>
<dbReference type="Pfam" id="PF14559">
    <property type="entry name" value="TPR_19"/>
    <property type="match status" value="2"/>
</dbReference>
<dbReference type="SUPFAM" id="SSF52540">
    <property type="entry name" value="P-loop containing nucleoside triphosphate hydrolases"/>
    <property type="match status" value="1"/>
</dbReference>
<evidence type="ECO:0000256" key="2">
    <source>
        <dbReference type="PROSITE-ProRule" id="PRU00339"/>
    </source>
</evidence>
<dbReference type="SMART" id="SM00028">
    <property type="entry name" value="TPR"/>
    <property type="match status" value="8"/>
</dbReference>
<dbReference type="OrthoDB" id="9815894at2"/>
<feature type="repeat" description="TPR" evidence="2">
    <location>
        <begin position="106"/>
        <end position="139"/>
    </location>
</feature>
<dbReference type="InterPro" id="IPR026634">
    <property type="entry name" value="TPST-like"/>
</dbReference>
<gene>
    <name evidence="3" type="ORF">AX660_00575</name>
</gene>
<dbReference type="Gene3D" id="3.40.50.300">
    <property type="entry name" value="P-loop containing nucleotide triphosphate hydrolases"/>
    <property type="match status" value="1"/>
</dbReference>
<proteinExistence type="predicted"/>
<organism evidence="3 4">
    <name type="scientific">Paraglaciecola hydrolytica</name>
    <dbReference type="NCBI Taxonomy" id="1799789"/>
    <lineage>
        <taxon>Bacteria</taxon>
        <taxon>Pseudomonadati</taxon>
        <taxon>Pseudomonadota</taxon>
        <taxon>Gammaproteobacteria</taxon>
        <taxon>Alteromonadales</taxon>
        <taxon>Alteromonadaceae</taxon>
        <taxon>Paraglaciecola</taxon>
    </lineage>
</organism>
<keyword evidence="1" id="KW-0808">Transferase</keyword>
<dbReference type="RefSeq" id="WP_068370922.1">
    <property type="nucleotide sequence ID" value="NZ_LSNE01000001.1"/>
</dbReference>
<keyword evidence="2" id="KW-0802">TPR repeat</keyword>
<evidence type="ECO:0000313" key="3">
    <source>
        <dbReference type="EMBL" id="KXI30989.1"/>
    </source>
</evidence>
<dbReference type="STRING" id="1799789.AX660_00575"/>
<dbReference type="Pfam" id="PF13432">
    <property type="entry name" value="TPR_16"/>
    <property type="match status" value="1"/>
</dbReference>
<dbReference type="InterPro" id="IPR027417">
    <property type="entry name" value="P-loop_NTPase"/>
</dbReference>
<dbReference type="SUPFAM" id="SSF48452">
    <property type="entry name" value="TPR-like"/>
    <property type="match status" value="2"/>
</dbReference>
<keyword evidence="4" id="KW-1185">Reference proteome</keyword>
<sequence>MQNTPQSHQTAVQLLSSGKPAEAEQLLLALLKDDGTNTEALALLGHSLQMQGKTSQAVEVFERLVQVDVTSFQSYAELAGAYIANKQSDLAERAYQRALELNPDFSEAWFFLGNLLMQSQELQKAKHCFAQAERCDPYRPVFVQVQQALHNKDFHSAEKLCRGVLNTHTHHPQALHTLAMLAEQLQAYEQAVNILQRGINYAPYHVSLWEALIKNLSHLGKHQDAISAAQKLQSFDPTQWRYAMLLAVELANAGQFAQSLLAYDQALSLVPDNANVHLLRGHVLKTLGKRDECEQAYRRSLALDKVNGTAYWALADLKSYGFSAQDMQHMQSLLDDPAVAPAQAAQAGFALAKAYEDKHDFAQAFALYTKANQLRPDVQFVPEDYAHSCSVVKQAFTPEVLRKQAAKVKTEQPIPIFIVGLTRSGSTLLEQMLASHSSIEGTMELYSMPHTVRRAELLAKQKQTYYPAVMAQLSEDELLALGQSYLQETAAFRTGSPYFIDKMPPNFHNVGFIHMILPQAIIIDARRHPLSTCLSNFKQHYAKGYDFSYDLQHLGFYYNEYVAMMDHWDEVLPNKVLCMQYENVVQDTEQQIRRLLAHCGLEFEAQCLSFYANKRAVRTASSEQVRQPIYNKGMQQWREFEEYLEPLKTALGEQTLQRFASFL</sequence>
<feature type="repeat" description="TPR" evidence="2">
    <location>
        <begin position="72"/>
        <end position="105"/>
    </location>
</feature>
<dbReference type="PANTHER" id="PTHR12788:SF10">
    <property type="entry name" value="PROTEIN-TYROSINE SULFOTRANSFERASE"/>
    <property type="match status" value="1"/>
</dbReference>
<dbReference type="EMBL" id="LSNE01000001">
    <property type="protein sequence ID" value="KXI30989.1"/>
    <property type="molecule type" value="Genomic_DNA"/>
</dbReference>